<sequence length="623" mass="67179">MTPTLPGLLCLGLSVGLGTQVQAGTLPKPTLWAEPGPLVTWGSPVTIWCQGALWAQEFHLVKEGIPTPWDRQTPREAGDKAKFSIQYMTQVYAGRYHCYYISPTGRSEPSDTLELVVTGASEKPALSALPSPVVASGGNVTLQCGSWHRYDRFILTKEGEHKSSWTLDTQRHPDRQTRALFPVGPVTPSHRGTFRCYGSFRDKPQVWSHPSDPLELLVSGGSGKPSLLTPQGHVMATGQSLTLQCRSAISYDRFALAKEGAQDLQQSPAWQPLAGLSQAHFPLGQVSSHPGGRYRCYGGHNLSSLWSAPSDPLDILVAGRLIGTAYISVQPGPSVAAGQNVTLLCRSWVPMDTFLLSKEGAAHPPLRLRSQPQAGQNQAQFSMGPVTSAHGGTYRCYGSLTRDPYLLSQPSQPLELVVSGGSQDQPLRPTDSRPNRGLPWYLSLLIGVSVAFVLLLLLLLFLLLRHRHRHRGQDRCRKSGAADPEPEDRGLQNSSSPAADAQDQNLYAALKDTQSEEGTELDHLNGQHGAPQEQTYAQVNHSRSRVRQGVAPSPPSPSGALLDRPAEDDRQGDGQAAASADAQDVTYAQLSHGTLSRGTTAPLSSQSGEPPAEPSVYAALTIR</sequence>
<dbReference type="SMART" id="SM00409">
    <property type="entry name" value="IG"/>
    <property type="match status" value="4"/>
</dbReference>
<dbReference type="InterPro" id="IPR003598">
    <property type="entry name" value="Ig_sub2"/>
</dbReference>
<feature type="compositionally biased region" description="Low complexity" evidence="11">
    <location>
        <begin position="573"/>
        <end position="584"/>
    </location>
</feature>
<dbReference type="PANTHER" id="PTHR11738">
    <property type="entry name" value="MHC CLASS I NK CELL RECEPTOR"/>
    <property type="match status" value="1"/>
</dbReference>
<evidence type="ECO:0000256" key="2">
    <source>
        <dbReference type="ARBA" id="ARBA00022475"/>
    </source>
</evidence>
<dbReference type="PROSITE" id="PS50835">
    <property type="entry name" value="IG_LIKE"/>
    <property type="match status" value="1"/>
</dbReference>
<dbReference type="InterPro" id="IPR013151">
    <property type="entry name" value="Immunoglobulin_dom"/>
</dbReference>
<feature type="transmembrane region" description="Helical" evidence="12">
    <location>
        <begin position="440"/>
        <end position="464"/>
    </location>
</feature>
<dbReference type="PANTHER" id="PTHR11738:SF179">
    <property type="entry name" value="LEUKOCYTE IMMUNOGLOBULIN-LIKE RECEPTOR SUBFAMILY A MEMBER 5"/>
    <property type="match status" value="1"/>
</dbReference>
<evidence type="ECO:0000256" key="10">
    <source>
        <dbReference type="ARBA" id="ARBA00023319"/>
    </source>
</evidence>
<dbReference type="SUPFAM" id="SSF48726">
    <property type="entry name" value="Immunoglobulin"/>
    <property type="match status" value="4"/>
</dbReference>
<keyword evidence="7 12" id="KW-0472">Membrane</keyword>
<dbReference type="InterPro" id="IPR007110">
    <property type="entry name" value="Ig-like_dom"/>
</dbReference>
<evidence type="ECO:0000259" key="14">
    <source>
        <dbReference type="PROSITE" id="PS50835"/>
    </source>
</evidence>
<dbReference type="AlphaFoldDB" id="A0A4X1VHW0"/>
<dbReference type="InterPro" id="IPR013783">
    <property type="entry name" value="Ig-like_fold"/>
</dbReference>
<organism evidence="15 16">
    <name type="scientific">Sus scrofa</name>
    <name type="common">Pig</name>
    <dbReference type="NCBI Taxonomy" id="9823"/>
    <lineage>
        <taxon>Eukaryota</taxon>
        <taxon>Metazoa</taxon>
        <taxon>Chordata</taxon>
        <taxon>Craniata</taxon>
        <taxon>Vertebrata</taxon>
        <taxon>Euteleostomi</taxon>
        <taxon>Mammalia</taxon>
        <taxon>Eutheria</taxon>
        <taxon>Laurasiatheria</taxon>
        <taxon>Artiodactyla</taxon>
        <taxon>Suina</taxon>
        <taxon>Suidae</taxon>
        <taxon>Sus</taxon>
    </lineage>
</organism>
<dbReference type="InterPro" id="IPR050412">
    <property type="entry name" value="Ig-like_Receptors_ImmuneReg"/>
</dbReference>
<dbReference type="GO" id="GO:0005886">
    <property type="term" value="C:plasma membrane"/>
    <property type="evidence" value="ECO:0007669"/>
    <property type="project" value="UniProtKB-SubCell"/>
</dbReference>
<dbReference type="Gene3D" id="2.60.40.10">
    <property type="entry name" value="Immunoglobulins"/>
    <property type="match status" value="4"/>
</dbReference>
<feature type="signal peptide" evidence="13">
    <location>
        <begin position="1"/>
        <end position="23"/>
    </location>
</feature>
<evidence type="ECO:0000256" key="11">
    <source>
        <dbReference type="SAM" id="MobiDB-lite"/>
    </source>
</evidence>
<dbReference type="FunFam" id="2.60.40.10:FF:000049">
    <property type="entry name" value="Leukocyte immunoglobulin-like receptor subfamily B member 1"/>
    <property type="match status" value="4"/>
</dbReference>
<keyword evidence="3 12" id="KW-0812">Transmembrane</keyword>
<feature type="domain" description="Ig-like" evidence="14">
    <location>
        <begin position="124"/>
        <end position="196"/>
    </location>
</feature>
<evidence type="ECO:0000256" key="7">
    <source>
        <dbReference type="ARBA" id="ARBA00023136"/>
    </source>
</evidence>
<evidence type="ECO:0000256" key="9">
    <source>
        <dbReference type="ARBA" id="ARBA00023180"/>
    </source>
</evidence>
<keyword evidence="6 12" id="KW-1133">Transmembrane helix</keyword>
<feature type="compositionally biased region" description="Polar residues" evidence="11">
    <location>
        <begin position="586"/>
        <end position="608"/>
    </location>
</feature>
<feature type="compositionally biased region" description="Polar residues" evidence="11">
    <location>
        <begin position="532"/>
        <end position="541"/>
    </location>
</feature>
<evidence type="ECO:0000256" key="3">
    <source>
        <dbReference type="ARBA" id="ARBA00022692"/>
    </source>
</evidence>
<dbReference type="Pfam" id="PF13895">
    <property type="entry name" value="Ig_2"/>
    <property type="match status" value="1"/>
</dbReference>
<evidence type="ECO:0000256" key="12">
    <source>
        <dbReference type="SAM" id="Phobius"/>
    </source>
</evidence>
<dbReference type="Proteomes" id="UP000314985">
    <property type="component" value="Chromosome 6"/>
</dbReference>
<keyword evidence="4 13" id="KW-0732">Signal</keyword>
<evidence type="ECO:0000256" key="4">
    <source>
        <dbReference type="ARBA" id="ARBA00022729"/>
    </source>
</evidence>
<dbReference type="InterPro" id="IPR003599">
    <property type="entry name" value="Ig_sub"/>
</dbReference>
<comment type="subcellular location">
    <subcellularLocation>
        <location evidence="1">Cell membrane</location>
        <topology evidence="1">Single-pass membrane protein</topology>
    </subcellularLocation>
</comment>
<name>A0A4X1VHW0_PIG</name>
<evidence type="ECO:0000313" key="15">
    <source>
        <dbReference type="Ensembl" id="ENSSSCP00070043007.1"/>
    </source>
</evidence>
<reference evidence="15" key="2">
    <citation type="submission" date="2025-08" db="UniProtKB">
        <authorList>
            <consortium name="Ensembl"/>
        </authorList>
    </citation>
    <scope>IDENTIFICATION</scope>
</reference>
<dbReference type="InterPro" id="IPR036179">
    <property type="entry name" value="Ig-like_dom_sf"/>
</dbReference>
<evidence type="ECO:0000256" key="6">
    <source>
        <dbReference type="ARBA" id="ARBA00022989"/>
    </source>
</evidence>
<dbReference type="SMART" id="SM00408">
    <property type="entry name" value="IGc2"/>
    <property type="match status" value="3"/>
</dbReference>
<keyword evidence="2" id="KW-1003">Cell membrane</keyword>
<dbReference type="Ensembl" id="ENSSSCT00070050875.1">
    <property type="protein sequence ID" value="ENSSSCP00070043007.1"/>
    <property type="gene ID" value="ENSSSCG00070025413.1"/>
</dbReference>
<dbReference type="Pfam" id="PF00047">
    <property type="entry name" value="ig"/>
    <property type="match status" value="2"/>
</dbReference>
<evidence type="ECO:0000256" key="13">
    <source>
        <dbReference type="SAM" id="SignalP"/>
    </source>
</evidence>
<proteinExistence type="predicted"/>
<evidence type="ECO:0000313" key="16">
    <source>
        <dbReference type="Proteomes" id="UP000314985"/>
    </source>
</evidence>
<feature type="region of interest" description="Disordered" evidence="11">
    <location>
        <begin position="472"/>
        <end position="499"/>
    </location>
</feature>
<evidence type="ECO:0000256" key="1">
    <source>
        <dbReference type="ARBA" id="ARBA00004162"/>
    </source>
</evidence>
<feature type="chain" id="PRO_5021416252" description="Ig-like domain-containing protein" evidence="13">
    <location>
        <begin position="24"/>
        <end position="623"/>
    </location>
</feature>
<dbReference type="GO" id="GO:0007166">
    <property type="term" value="P:cell surface receptor signaling pathway"/>
    <property type="evidence" value="ECO:0007669"/>
    <property type="project" value="UniProtKB-ARBA"/>
</dbReference>
<evidence type="ECO:0000256" key="5">
    <source>
        <dbReference type="ARBA" id="ARBA00022737"/>
    </source>
</evidence>
<keyword evidence="5" id="KW-0677">Repeat</keyword>
<keyword evidence="10" id="KW-0393">Immunoglobulin domain</keyword>
<keyword evidence="8" id="KW-1015">Disulfide bond</keyword>
<reference evidence="15 16" key="1">
    <citation type="submission" date="2017-08" db="EMBL/GenBank/DDBJ databases">
        <title>USMARCv1.0.</title>
        <authorList>
            <person name="Hannum G.I."/>
            <person name="Koren S."/>
            <person name="Schroeder S.G."/>
            <person name="Chin S.C."/>
            <person name="Nonneman D.J."/>
            <person name="Becker S.A."/>
            <person name="Rosen B.D."/>
            <person name="Bickhart D.M."/>
            <person name="Putnam N.H."/>
            <person name="Green R.E."/>
            <person name="Tuggle C.K."/>
            <person name="Liu H."/>
            <person name="Rohrer G.A."/>
            <person name="Warr A."/>
            <person name="Hall R."/>
            <person name="Kim K."/>
            <person name="Hume D.A."/>
            <person name="Talbot R."/>
            <person name="Chow W."/>
            <person name="Howe K."/>
            <person name="Schwartz A.S."/>
            <person name="Watson M."/>
            <person name="Archibald A.L."/>
            <person name="Phillippy A.M."/>
            <person name="Smith T.P.L."/>
        </authorList>
    </citation>
    <scope>NUCLEOTIDE SEQUENCE [LARGE SCALE GENOMIC DNA]</scope>
</reference>
<evidence type="ECO:0000256" key="8">
    <source>
        <dbReference type="ARBA" id="ARBA00023157"/>
    </source>
</evidence>
<keyword evidence="9" id="KW-0325">Glycoprotein</keyword>
<feature type="region of interest" description="Disordered" evidence="11">
    <location>
        <begin position="514"/>
        <end position="623"/>
    </location>
</feature>
<protein>
    <recommendedName>
        <fullName evidence="14">Ig-like domain-containing protein</fullName>
    </recommendedName>
</protein>
<accession>A0A4X1VHW0</accession>